<feature type="domain" description="AraC-type arabinose-binding/dimerisation" evidence="3">
    <location>
        <begin position="125"/>
        <end position="187"/>
    </location>
</feature>
<evidence type="ECO:0000259" key="3">
    <source>
        <dbReference type="Pfam" id="PF02311"/>
    </source>
</evidence>
<dbReference type="PANTHER" id="PTHR37694:SF1">
    <property type="entry name" value="SLR8022 PROTEIN"/>
    <property type="match status" value="1"/>
</dbReference>
<protein>
    <recommendedName>
        <fullName evidence="3">AraC-type arabinose-binding/dimerisation domain-containing protein</fullName>
    </recommendedName>
</protein>
<sequence length="245" mass="26534">MEGFSMRLSALCLLGASLSLAACNGAEPEMEATEEASHAHGEGTHTHDVDAVAEGDIKDPEMIAATDVSPEYLQLATNVEIVPDIEKAVKSSSAVMTHEGLFGPLLFAEETRAFFIELQPGMFLAEHPHDIGSIVYTVRGKWVLASEGKRQVMEAGSLFRFGDGMPTGWEAPFNGPALLLIVKPKGESTDYKVFNEGIKEMAANVDADRKKGGAYYYDVLEEDHPAIKFARSVNPDFDAVLAQID</sequence>
<dbReference type="GO" id="GO:0006355">
    <property type="term" value="P:regulation of DNA-templated transcription"/>
    <property type="evidence" value="ECO:0007669"/>
    <property type="project" value="InterPro"/>
</dbReference>
<name>A0A916YAX7_9SPHN</name>
<proteinExistence type="predicted"/>
<evidence type="ECO:0000256" key="2">
    <source>
        <dbReference type="SAM" id="SignalP"/>
    </source>
</evidence>
<evidence type="ECO:0000313" key="4">
    <source>
        <dbReference type="EMBL" id="GGD38113.1"/>
    </source>
</evidence>
<dbReference type="Pfam" id="PF02311">
    <property type="entry name" value="AraC_binding"/>
    <property type="match status" value="1"/>
</dbReference>
<keyword evidence="5" id="KW-1185">Reference proteome</keyword>
<dbReference type="PROSITE" id="PS51257">
    <property type="entry name" value="PROKAR_LIPOPROTEIN"/>
    <property type="match status" value="1"/>
</dbReference>
<gene>
    <name evidence="4" type="ORF">GCM10010989_10290</name>
</gene>
<dbReference type="OrthoDB" id="3620182at2"/>
<dbReference type="PANTHER" id="PTHR37694">
    <property type="entry name" value="SLR8022 PROTEIN"/>
    <property type="match status" value="1"/>
</dbReference>
<dbReference type="Gene3D" id="2.60.120.10">
    <property type="entry name" value="Jelly Rolls"/>
    <property type="match status" value="1"/>
</dbReference>
<dbReference type="GO" id="GO:0003677">
    <property type="term" value="F:DNA binding"/>
    <property type="evidence" value="ECO:0007669"/>
    <property type="project" value="UniProtKB-KW"/>
</dbReference>
<organism evidence="4 5">
    <name type="scientific">Croceicoccus pelagius</name>
    <dbReference type="NCBI Taxonomy" id="1703341"/>
    <lineage>
        <taxon>Bacteria</taxon>
        <taxon>Pseudomonadati</taxon>
        <taxon>Pseudomonadota</taxon>
        <taxon>Alphaproteobacteria</taxon>
        <taxon>Sphingomonadales</taxon>
        <taxon>Erythrobacteraceae</taxon>
        <taxon>Croceicoccus</taxon>
    </lineage>
</organism>
<dbReference type="InterPro" id="IPR003313">
    <property type="entry name" value="AraC-bd"/>
</dbReference>
<feature type="signal peptide" evidence="2">
    <location>
        <begin position="1"/>
        <end position="21"/>
    </location>
</feature>
<dbReference type="SUPFAM" id="SSF51182">
    <property type="entry name" value="RmlC-like cupins"/>
    <property type="match status" value="1"/>
</dbReference>
<reference evidence="4 5" key="1">
    <citation type="journal article" date="2014" name="Int. J. Syst. Evol. Microbiol.">
        <title>Complete genome sequence of Corynebacterium casei LMG S-19264T (=DSM 44701T), isolated from a smear-ripened cheese.</title>
        <authorList>
            <consortium name="US DOE Joint Genome Institute (JGI-PGF)"/>
            <person name="Walter F."/>
            <person name="Albersmeier A."/>
            <person name="Kalinowski J."/>
            <person name="Ruckert C."/>
        </authorList>
    </citation>
    <scope>NUCLEOTIDE SEQUENCE [LARGE SCALE GENOMIC DNA]</scope>
    <source>
        <strain evidence="4 5">CGMCC 1.15358</strain>
    </source>
</reference>
<keyword evidence="1" id="KW-0238">DNA-binding</keyword>
<feature type="chain" id="PRO_5037954839" description="AraC-type arabinose-binding/dimerisation domain-containing protein" evidence="2">
    <location>
        <begin position="22"/>
        <end position="245"/>
    </location>
</feature>
<dbReference type="EMBL" id="BMIO01000003">
    <property type="protein sequence ID" value="GGD38113.1"/>
    <property type="molecule type" value="Genomic_DNA"/>
</dbReference>
<dbReference type="InterPro" id="IPR014710">
    <property type="entry name" value="RmlC-like_jellyroll"/>
</dbReference>
<accession>A0A916YAX7</accession>
<dbReference type="AlphaFoldDB" id="A0A916YAX7"/>
<evidence type="ECO:0000313" key="5">
    <source>
        <dbReference type="Proteomes" id="UP000598997"/>
    </source>
</evidence>
<dbReference type="Proteomes" id="UP000598997">
    <property type="component" value="Unassembled WGS sequence"/>
</dbReference>
<keyword evidence="2" id="KW-0732">Signal</keyword>
<dbReference type="InterPro" id="IPR011051">
    <property type="entry name" value="RmlC_Cupin_sf"/>
</dbReference>
<comment type="caution">
    <text evidence="4">The sequence shown here is derived from an EMBL/GenBank/DDBJ whole genome shotgun (WGS) entry which is preliminary data.</text>
</comment>
<evidence type="ECO:0000256" key="1">
    <source>
        <dbReference type="ARBA" id="ARBA00023125"/>
    </source>
</evidence>